<protein>
    <submittedName>
        <fullName evidence="1">Uncharacterized protein</fullName>
    </submittedName>
</protein>
<evidence type="ECO:0000313" key="2">
    <source>
        <dbReference type="Proteomes" id="UP001310594"/>
    </source>
</evidence>
<dbReference type="AlphaFoldDB" id="A0AAN7ZR48"/>
<dbReference type="Proteomes" id="UP001310594">
    <property type="component" value="Unassembled WGS sequence"/>
</dbReference>
<comment type="caution">
    <text evidence="1">The sequence shown here is derived from an EMBL/GenBank/DDBJ whole genome shotgun (WGS) entry which is preliminary data.</text>
</comment>
<gene>
    <name evidence="1" type="ORF">LTR97_011227</name>
</gene>
<sequence>MNEHSASHPVSTYNEAEIISLVTNIYKILTRQAHYRESEIIWAPHHGHAIDLSALDATDTMDERVISLINKLPYGPGKCIVPLMQPVFYGRKYDLWRSRSIDGYSKEADALPTVLLLTEGFESTDPVLVLDVADNTIRCFTERYEGPHYMDVPTEHAPTYLRRVWDNYCTAAWMSDAHVGIFGTRESYYSWGPEYRRIFVEDYHWPGPNFRKDEWKRDAIAIKSKLKDESRSSR</sequence>
<reference evidence="1" key="1">
    <citation type="submission" date="2023-08" db="EMBL/GenBank/DDBJ databases">
        <title>Black Yeasts Isolated from many extreme environments.</title>
        <authorList>
            <person name="Coleine C."/>
            <person name="Stajich J.E."/>
            <person name="Selbmann L."/>
        </authorList>
    </citation>
    <scope>NUCLEOTIDE SEQUENCE</scope>
    <source>
        <strain evidence="1">CCFEE 5810</strain>
    </source>
</reference>
<accession>A0AAN7ZR48</accession>
<evidence type="ECO:0000313" key="1">
    <source>
        <dbReference type="EMBL" id="KAK5692054.1"/>
    </source>
</evidence>
<organism evidence="1 2">
    <name type="scientific">Elasticomyces elasticus</name>
    <dbReference type="NCBI Taxonomy" id="574655"/>
    <lineage>
        <taxon>Eukaryota</taxon>
        <taxon>Fungi</taxon>
        <taxon>Dikarya</taxon>
        <taxon>Ascomycota</taxon>
        <taxon>Pezizomycotina</taxon>
        <taxon>Dothideomycetes</taxon>
        <taxon>Dothideomycetidae</taxon>
        <taxon>Mycosphaerellales</taxon>
        <taxon>Teratosphaeriaceae</taxon>
        <taxon>Elasticomyces</taxon>
    </lineage>
</organism>
<name>A0AAN7ZR48_9PEZI</name>
<proteinExistence type="predicted"/>
<dbReference type="EMBL" id="JAVRQU010000020">
    <property type="protein sequence ID" value="KAK5692054.1"/>
    <property type="molecule type" value="Genomic_DNA"/>
</dbReference>